<feature type="transmembrane region" description="Helical" evidence="1">
    <location>
        <begin position="166"/>
        <end position="191"/>
    </location>
</feature>
<evidence type="ECO:0000313" key="3">
    <source>
        <dbReference type="Proteomes" id="UP000452141"/>
    </source>
</evidence>
<proteinExistence type="predicted"/>
<dbReference type="GO" id="GO:0022857">
    <property type="term" value="F:transmembrane transporter activity"/>
    <property type="evidence" value="ECO:0007669"/>
    <property type="project" value="InterPro"/>
</dbReference>
<dbReference type="Proteomes" id="UP000452141">
    <property type="component" value="Unassembled WGS sequence"/>
</dbReference>
<accession>A0A844FL19</accession>
<name>A0A844FL19_9LACO</name>
<dbReference type="InterPro" id="IPR024529">
    <property type="entry name" value="ECF_trnsprt_substrate-spec"/>
</dbReference>
<sequence>MYDAKSRQKTLKMTITAVFIAILLLEAFIPNIGYITIFPGMPAVTTIPLTVAIYACLMGPKAGATFGLVWGLTSLFRAYTAPNGLVTILLFQNPLICLVPRILSGYLAGLVGKLPLKKKSLAYCLSGITASVTNTLFVILLSALWYGNNSHQLLVALGKISGNLLAVLFVALGANCLLESAFSGIVTPVIASAVNKRLARR</sequence>
<evidence type="ECO:0000313" key="2">
    <source>
        <dbReference type="EMBL" id="MST78942.1"/>
    </source>
</evidence>
<keyword evidence="1" id="KW-0812">Transmembrane</keyword>
<keyword evidence="1" id="KW-0472">Membrane</keyword>
<comment type="caution">
    <text evidence="2">The sequence shown here is derived from an EMBL/GenBank/DDBJ whole genome shotgun (WGS) entry which is preliminary data.</text>
</comment>
<dbReference type="Gene3D" id="1.10.1760.20">
    <property type="match status" value="1"/>
</dbReference>
<evidence type="ECO:0000256" key="1">
    <source>
        <dbReference type="SAM" id="Phobius"/>
    </source>
</evidence>
<protein>
    <submittedName>
        <fullName evidence="2">ECF transporter S component</fullName>
    </submittedName>
</protein>
<feature type="transmembrane region" description="Helical" evidence="1">
    <location>
        <begin position="12"/>
        <end position="29"/>
    </location>
</feature>
<dbReference type="EMBL" id="VUMW01000001">
    <property type="protein sequence ID" value="MST78942.1"/>
    <property type="molecule type" value="Genomic_DNA"/>
</dbReference>
<dbReference type="Pfam" id="PF12822">
    <property type="entry name" value="ECF_trnsprt"/>
    <property type="match status" value="1"/>
</dbReference>
<dbReference type="AlphaFoldDB" id="A0A844FL19"/>
<dbReference type="RefSeq" id="WP_154486164.1">
    <property type="nucleotide sequence ID" value="NZ_VUMW01000001.1"/>
</dbReference>
<feature type="transmembrane region" description="Helical" evidence="1">
    <location>
        <begin position="121"/>
        <end position="146"/>
    </location>
</feature>
<gene>
    <name evidence="2" type="ORF">FYJ61_00255</name>
</gene>
<reference evidence="2 3" key="1">
    <citation type="submission" date="2019-08" db="EMBL/GenBank/DDBJ databases">
        <title>In-depth cultivation of the pig gut microbiome towards novel bacterial diversity and tailored functional studies.</title>
        <authorList>
            <person name="Wylensek D."/>
            <person name="Hitch T.C.A."/>
            <person name="Clavel T."/>
        </authorList>
    </citation>
    <scope>NUCLEOTIDE SEQUENCE [LARGE SCALE GENOMIC DNA]</scope>
    <source>
        <strain evidence="2 3">WCA-470BD-2E</strain>
    </source>
</reference>
<keyword evidence="1" id="KW-1133">Transmembrane helix</keyword>
<organism evidence="2 3">
    <name type="scientific">Lactobacillus equicursoris</name>
    <dbReference type="NCBI Taxonomy" id="420645"/>
    <lineage>
        <taxon>Bacteria</taxon>
        <taxon>Bacillati</taxon>
        <taxon>Bacillota</taxon>
        <taxon>Bacilli</taxon>
        <taxon>Lactobacillales</taxon>
        <taxon>Lactobacillaceae</taxon>
        <taxon>Lactobacillus</taxon>
    </lineage>
</organism>